<protein>
    <submittedName>
        <fullName evidence="2">Uncharacterized protein</fullName>
    </submittedName>
</protein>
<gene>
    <name evidence="2" type="ORF">Cob_v005601</name>
</gene>
<evidence type="ECO:0000313" key="2">
    <source>
        <dbReference type="EMBL" id="TDZ21516.1"/>
    </source>
</evidence>
<keyword evidence="3" id="KW-1185">Reference proteome</keyword>
<organism evidence="2 3">
    <name type="scientific">Colletotrichum orbiculare (strain 104-T / ATCC 96160 / CBS 514.97 / LARS 414 / MAFF 240422)</name>
    <name type="common">Cucumber anthracnose fungus</name>
    <name type="synonym">Colletotrichum lagenarium</name>
    <dbReference type="NCBI Taxonomy" id="1213857"/>
    <lineage>
        <taxon>Eukaryota</taxon>
        <taxon>Fungi</taxon>
        <taxon>Dikarya</taxon>
        <taxon>Ascomycota</taxon>
        <taxon>Pezizomycotina</taxon>
        <taxon>Sordariomycetes</taxon>
        <taxon>Hypocreomycetidae</taxon>
        <taxon>Glomerellales</taxon>
        <taxon>Glomerellaceae</taxon>
        <taxon>Colletotrichum</taxon>
        <taxon>Colletotrichum orbiculare species complex</taxon>
    </lineage>
</organism>
<evidence type="ECO:0000313" key="3">
    <source>
        <dbReference type="Proteomes" id="UP000014480"/>
    </source>
</evidence>
<name>A0A484FUH5_COLOR</name>
<comment type="caution">
    <text evidence="2">The sequence shown here is derived from an EMBL/GenBank/DDBJ whole genome shotgun (WGS) entry which is preliminary data.</text>
</comment>
<sequence length="83" mass="8890">MSMQATPVPSIEPPSATPSTPVIPSSLNRQLPVAYSGTQLLICSIRIRKLLKRLDESSSPMITTTTSESHCHASVPSQRSSKA</sequence>
<reference evidence="3" key="1">
    <citation type="journal article" date="2013" name="New Phytol.">
        <title>Comparative genomic and transcriptomic analyses reveal the hemibiotrophic stage shift of Colletotrichum fungi.</title>
        <authorList>
            <person name="Gan P."/>
            <person name="Ikeda K."/>
            <person name="Irieda H."/>
            <person name="Narusaka M."/>
            <person name="O'Connell R.J."/>
            <person name="Narusaka Y."/>
            <person name="Takano Y."/>
            <person name="Kubo Y."/>
            <person name="Shirasu K."/>
        </authorList>
    </citation>
    <scope>NUCLEOTIDE SEQUENCE [LARGE SCALE GENOMIC DNA]</scope>
    <source>
        <strain evidence="3">104-T / ATCC 96160 / CBS 514.97 / LARS 414 / MAFF 240422</strain>
    </source>
</reference>
<reference evidence="3" key="2">
    <citation type="journal article" date="2019" name="Mol. Plant Microbe Interact.">
        <title>Genome sequence resources for four phytopathogenic fungi from the Colletotrichum orbiculare species complex.</title>
        <authorList>
            <person name="Gan P."/>
            <person name="Tsushima A."/>
            <person name="Narusaka M."/>
            <person name="Narusaka Y."/>
            <person name="Takano Y."/>
            <person name="Kubo Y."/>
            <person name="Shirasu K."/>
        </authorList>
    </citation>
    <scope>GENOME REANNOTATION</scope>
    <source>
        <strain evidence="3">104-T / ATCC 96160 / CBS 514.97 / LARS 414 / MAFF 240422</strain>
    </source>
</reference>
<dbReference type="EMBL" id="AMCV02000014">
    <property type="protein sequence ID" value="TDZ21516.1"/>
    <property type="molecule type" value="Genomic_DNA"/>
</dbReference>
<feature type="region of interest" description="Disordered" evidence="1">
    <location>
        <begin position="59"/>
        <end position="83"/>
    </location>
</feature>
<evidence type="ECO:0000256" key="1">
    <source>
        <dbReference type="SAM" id="MobiDB-lite"/>
    </source>
</evidence>
<proteinExistence type="predicted"/>
<dbReference type="Proteomes" id="UP000014480">
    <property type="component" value="Unassembled WGS sequence"/>
</dbReference>
<feature type="compositionally biased region" description="Polar residues" evidence="1">
    <location>
        <begin position="59"/>
        <end position="68"/>
    </location>
</feature>
<accession>A0A484FUH5</accession>
<feature type="region of interest" description="Disordered" evidence="1">
    <location>
        <begin position="1"/>
        <end position="23"/>
    </location>
</feature>
<dbReference type="AlphaFoldDB" id="A0A484FUH5"/>